<dbReference type="AlphaFoldDB" id="A0A1I1G2H2"/>
<keyword evidence="2" id="KW-1185">Reference proteome</keyword>
<accession>A0A1I1G2H2</accession>
<dbReference type="EMBL" id="FOLO01000004">
    <property type="protein sequence ID" value="SFC05526.1"/>
    <property type="molecule type" value="Genomic_DNA"/>
</dbReference>
<dbReference type="STRING" id="1123010.SAMN02745724_00779"/>
<sequence length="82" mass="9189">MFIDNLRKYIVDSYLDGQSDMLSNDTQLLALNIVDSASIFDLVDFIKEQTGVIVSMMEINPINFSSINEVNALVCRLQEKGA</sequence>
<dbReference type="RefSeq" id="WP_091980154.1">
    <property type="nucleotide sequence ID" value="NZ_FOLO01000004.1"/>
</dbReference>
<evidence type="ECO:0000313" key="2">
    <source>
        <dbReference type="Proteomes" id="UP000198862"/>
    </source>
</evidence>
<dbReference type="OrthoDB" id="5877692at2"/>
<evidence type="ECO:0008006" key="3">
    <source>
        <dbReference type="Google" id="ProtNLM"/>
    </source>
</evidence>
<dbReference type="Gene3D" id="1.10.1200.10">
    <property type="entry name" value="ACP-like"/>
    <property type="match status" value="1"/>
</dbReference>
<dbReference type="Proteomes" id="UP000198862">
    <property type="component" value="Unassembled WGS sequence"/>
</dbReference>
<dbReference type="SUPFAM" id="SSF47336">
    <property type="entry name" value="ACP-like"/>
    <property type="match status" value="1"/>
</dbReference>
<reference evidence="1 2" key="1">
    <citation type="submission" date="2016-10" db="EMBL/GenBank/DDBJ databases">
        <authorList>
            <person name="de Groot N.N."/>
        </authorList>
    </citation>
    <scope>NUCLEOTIDE SEQUENCE [LARGE SCALE GENOMIC DNA]</scope>
    <source>
        <strain evidence="1 2">DSM 6059</strain>
    </source>
</reference>
<protein>
    <recommendedName>
        <fullName evidence="3">Phosphopantetheine attachment site</fullName>
    </recommendedName>
</protein>
<proteinExistence type="predicted"/>
<evidence type="ECO:0000313" key="1">
    <source>
        <dbReference type="EMBL" id="SFC05526.1"/>
    </source>
</evidence>
<organism evidence="1 2">
    <name type="scientific">Pseudoalteromonas denitrificans DSM 6059</name>
    <dbReference type="NCBI Taxonomy" id="1123010"/>
    <lineage>
        <taxon>Bacteria</taxon>
        <taxon>Pseudomonadati</taxon>
        <taxon>Pseudomonadota</taxon>
        <taxon>Gammaproteobacteria</taxon>
        <taxon>Alteromonadales</taxon>
        <taxon>Pseudoalteromonadaceae</taxon>
        <taxon>Pseudoalteromonas</taxon>
    </lineage>
</organism>
<gene>
    <name evidence="1" type="ORF">SAMN02745724_00779</name>
</gene>
<dbReference type="InterPro" id="IPR036736">
    <property type="entry name" value="ACP-like_sf"/>
</dbReference>
<name>A0A1I1G2H2_9GAMM</name>